<dbReference type="InterPro" id="IPR002176">
    <property type="entry name" value="X-over_junc_endoDNase_RuvC"/>
</dbReference>
<feature type="active site" evidence="13">
    <location>
        <position position="17"/>
    </location>
</feature>
<evidence type="ECO:0000256" key="7">
    <source>
        <dbReference type="ARBA" id="ARBA00022801"/>
    </source>
</evidence>
<evidence type="ECO:0000256" key="11">
    <source>
        <dbReference type="ARBA" id="ARBA00023204"/>
    </source>
</evidence>
<dbReference type="HAMAP" id="MF_00034">
    <property type="entry name" value="RuvC"/>
    <property type="match status" value="1"/>
</dbReference>
<comment type="caution">
    <text evidence="15">The sequence shown here is derived from an EMBL/GenBank/DDBJ whole genome shotgun (WGS) entry which is preliminary data.</text>
</comment>
<evidence type="ECO:0000256" key="4">
    <source>
        <dbReference type="ARBA" id="ARBA00022723"/>
    </source>
</evidence>
<keyword evidence="5 13" id="KW-0255">Endonuclease</keyword>
<organism evidence="15 16">
    <name type="scientific">Pontibacter cellulosilyticus</name>
    <dbReference type="NCBI Taxonomy" id="1720253"/>
    <lineage>
        <taxon>Bacteria</taxon>
        <taxon>Pseudomonadati</taxon>
        <taxon>Bacteroidota</taxon>
        <taxon>Cytophagia</taxon>
        <taxon>Cytophagales</taxon>
        <taxon>Hymenobacteraceae</taxon>
        <taxon>Pontibacter</taxon>
    </lineage>
</organism>
<keyword evidence="4 13" id="KW-0479">Metal-binding</keyword>
<evidence type="ECO:0000256" key="8">
    <source>
        <dbReference type="ARBA" id="ARBA00022842"/>
    </source>
</evidence>
<dbReference type="PRINTS" id="PR00696">
    <property type="entry name" value="RSOLVASERUVC"/>
</dbReference>
<dbReference type="NCBIfam" id="TIGR00228">
    <property type="entry name" value="ruvC"/>
    <property type="match status" value="1"/>
</dbReference>
<evidence type="ECO:0000256" key="6">
    <source>
        <dbReference type="ARBA" id="ARBA00022763"/>
    </source>
</evidence>
<keyword evidence="8 13" id="KW-0460">Magnesium</keyword>
<comment type="catalytic activity">
    <reaction evidence="12 13">
        <text>Endonucleolytic cleavage at a junction such as a reciprocal single-stranded crossover between two homologous DNA duplexes (Holliday junction).</text>
        <dbReference type="EC" id="3.1.21.10"/>
    </reaction>
</comment>
<dbReference type="GO" id="GO:0006310">
    <property type="term" value="P:DNA recombination"/>
    <property type="evidence" value="ECO:0007669"/>
    <property type="project" value="UniProtKB-UniRule"/>
</dbReference>
<comment type="subcellular location">
    <subcellularLocation>
        <location evidence="13">Cytoplasm</location>
    </subcellularLocation>
</comment>
<gene>
    <name evidence="13 15" type="primary">ruvC</name>
    <name evidence="15" type="ORF">H8S84_16205</name>
</gene>
<comment type="cofactor">
    <cofactor evidence="13">
        <name>Mg(2+)</name>
        <dbReference type="ChEBI" id="CHEBI:18420"/>
    </cofactor>
    <text evidence="13">Binds 2 Mg(2+) ion per subunit.</text>
</comment>
<dbReference type="GO" id="GO:0003677">
    <property type="term" value="F:DNA binding"/>
    <property type="evidence" value="ECO:0007669"/>
    <property type="project" value="UniProtKB-KW"/>
</dbReference>
<keyword evidence="16" id="KW-1185">Reference proteome</keyword>
<dbReference type="PANTHER" id="PTHR30194">
    <property type="entry name" value="CROSSOVER JUNCTION ENDODEOXYRIBONUCLEASE RUVC"/>
    <property type="match status" value="1"/>
</dbReference>
<dbReference type="EMBL" id="JACRVF010000005">
    <property type="protein sequence ID" value="MBC5994392.1"/>
    <property type="molecule type" value="Genomic_DNA"/>
</dbReference>
<keyword evidence="11 13" id="KW-0234">DNA repair</keyword>
<dbReference type="GO" id="GO:0048476">
    <property type="term" value="C:Holliday junction resolvase complex"/>
    <property type="evidence" value="ECO:0007669"/>
    <property type="project" value="UniProtKB-UniRule"/>
</dbReference>
<proteinExistence type="inferred from homology"/>
<evidence type="ECO:0000256" key="5">
    <source>
        <dbReference type="ARBA" id="ARBA00022759"/>
    </source>
</evidence>
<dbReference type="GO" id="GO:0006281">
    <property type="term" value="P:DNA repair"/>
    <property type="evidence" value="ECO:0007669"/>
    <property type="project" value="UniProtKB-UniRule"/>
</dbReference>
<evidence type="ECO:0000256" key="2">
    <source>
        <dbReference type="ARBA" id="ARBA00022490"/>
    </source>
</evidence>
<feature type="binding site" evidence="13">
    <location>
        <position position="17"/>
    </location>
    <ligand>
        <name>Mg(2+)</name>
        <dbReference type="ChEBI" id="CHEBI:18420"/>
        <label>1</label>
    </ligand>
</feature>
<dbReference type="InterPro" id="IPR020563">
    <property type="entry name" value="X-over_junc_endoDNase_Mg_BS"/>
</dbReference>
<keyword evidence="2 13" id="KW-0963">Cytoplasm</keyword>
<dbReference type="InterPro" id="IPR036397">
    <property type="entry name" value="RNaseH_sf"/>
</dbReference>
<dbReference type="FunFam" id="3.30.420.10:FF:000002">
    <property type="entry name" value="Crossover junction endodeoxyribonuclease RuvC"/>
    <property type="match status" value="1"/>
</dbReference>
<keyword evidence="10 13" id="KW-0233">DNA recombination</keyword>
<feature type="active site" evidence="13">
    <location>
        <position position="150"/>
    </location>
</feature>
<dbReference type="SUPFAM" id="SSF53098">
    <property type="entry name" value="Ribonuclease H-like"/>
    <property type="match status" value="1"/>
</dbReference>
<feature type="binding site" evidence="13">
    <location>
        <position position="150"/>
    </location>
    <ligand>
        <name>Mg(2+)</name>
        <dbReference type="ChEBI" id="CHEBI:18420"/>
        <label>1</label>
    </ligand>
</feature>
<evidence type="ECO:0000256" key="3">
    <source>
        <dbReference type="ARBA" id="ARBA00022722"/>
    </source>
</evidence>
<keyword evidence="9 13" id="KW-0238">DNA-binding</keyword>
<comment type="function">
    <text evidence="13">The RuvA-RuvB-RuvC complex processes Holliday junction (HJ) DNA during genetic recombination and DNA repair. Endonuclease that resolves HJ intermediates. Cleaves cruciform DNA by making single-stranded nicks across the HJ at symmetrical positions within the homologous arms, yielding a 5'-phosphate and a 3'-hydroxyl group; requires a central core of homology in the junction. The consensus cleavage sequence is 5'-(A/T)TT(C/G)-3'. Cleavage occurs on the 3'-side of the TT dinucleotide at the point of strand exchange. HJ branch migration catalyzed by RuvA-RuvB allows RuvC to scan DNA until it finds its consensus sequence, where it cleaves and resolves the cruciform DNA.</text>
</comment>
<comment type="subunit">
    <text evidence="13">Homodimer which binds Holliday junction (HJ) DNA. The HJ becomes 2-fold symmetrical on binding to RuvC with unstacked arms; it has a different conformation from HJ DNA in complex with RuvA. In the full resolvosome a probable DNA-RuvA(4)-RuvB(12)-RuvC(2) complex forms which resolves the HJ.</text>
</comment>
<dbReference type="EC" id="3.1.21.10" evidence="13 14"/>
<dbReference type="GO" id="GO:0005737">
    <property type="term" value="C:cytoplasm"/>
    <property type="evidence" value="ECO:0007669"/>
    <property type="project" value="UniProtKB-SubCell"/>
</dbReference>
<accession>A0A923N9Q6</accession>
<dbReference type="Proteomes" id="UP000603640">
    <property type="component" value="Unassembled WGS sequence"/>
</dbReference>
<keyword evidence="6 13" id="KW-0227">DNA damage</keyword>
<evidence type="ECO:0000256" key="13">
    <source>
        <dbReference type="HAMAP-Rule" id="MF_00034"/>
    </source>
</evidence>
<evidence type="ECO:0000256" key="12">
    <source>
        <dbReference type="ARBA" id="ARBA00029354"/>
    </source>
</evidence>
<evidence type="ECO:0000256" key="10">
    <source>
        <dbReference type="ARBA" id="ARBA00023172"/>
    </source>
</evidence>
<dbReference type="GO" id="GO:0008821">
    <property type="term" value="F:crossover junction DNA endonuclease activity"/>
    <property type="evidence" value="ECO:0007669"/>
    <property type="project" value="UniProtKB-UniRule"/>
</dbReference>
<evidence type="ECO:0000256" key="1">
    <source>
        <dbReference type="ARBA" id="ARBA00009518"/>
    </source>
</evidence>
<evidence type="ECO:0000256" key="14">
    <source>
        <dbReference type="NCBIfam" id="TIGR00228"/>
    </source>
</evidence>
<dbReference type="PROSITE" id="PS01321">
    <property type="entry name" value="RUVC"/>
    <property type="match status" value="1"/>
</dbReference>
<dbReference type="RefSeq" id="WP_187068422.1">
    <property type="nucleotide sequence ID" value="NZ_JACRVF010000005.1"/>
</dbReference>
<evidence type="ECO:0000313" key="15">
    <source>
        <dbReference type="EMBL" id="MBC5994392.1"/>
    </source>
</evidence>
<dbReference type="AlphaFoldDB" id="A0A923N9Q6"/>
<name>A0A923N9Q6_9BACT</name>
<sequence length="190" mass="20727">MVYPSALPPNKLILGIDPGTQVMGYGLIEVTGSKVQVVQYGVIHLKSYSNHAIKLKKIFDRMIQLIDEYLPDELAIESPFFGVNVQSMLKLGRAQGVAIAAALSRDIPYVEYAPKKVKQSVTGNGNASKEQVASMLVQILKIQPDPKMFDATDALSVALCHHYQKGNNAKQGAKSWKAFLTDNPGRVSGK</sequence>
<feature type="active site" evidence="13">
    <location>
        <position position="77"/>
    </location>
</feature>
<protein>
    <recommendedName>
        <fullName evidence="13 14">Crossover junction endodeoxyribonuclease RuvC</fullName>
        <ecNumber evidence="13 14">3.1.21.10</ecNumber>
    </recommendedName>
    <alternativeName>
        <fullName evidence="13">Holliday junction nuclease RuvC</fullName>
    </alternativeName>
    <alternativeName>
        <fullName evidence="13">Holliday junction resolvase RuvC</fullName>
    </alternativeName>
</protein>
<keyword evidence="7 13" id="KW-0378">Hydrolase</keyword>
<dbReference type="GO" id="GO:0000287">
    <property type="term" value="F:magnesium ion binding"/>
    <property type="evidence" value="ECO:0007669"/>
    <property type="project" value="UniProtKB-UniRule"/>
</dbReference>
<dbReference type="CDD" id="cd16962">
    <property type="entry name" value="RuvC"/>
    <property type="match status" value="1"/>
</dbReference>
<dbReference type="InterPro" id="IPR012337">
    <property type="entry name" value="RNaseH-like_sf"/>
</dbReference>
<evidence type="ECO:0000313" key="16">
    <source>
        <dbReference type="Proteomes" id="UP000603640"/>
    </source>
</evidence>
<keyword evidence="3 13" id="KW-0540">Nuclease</keyword>
<dbReference type="PANTHER" id="PTHR30194:SF3">
    <property type="entry name" value="CROSSOVER JUNCTION ENDODEOXYRIBONUCLEASE RUVC"/>
    <property type="match status" value="1"/>
</dbReference>
<reference evidence="15" key="1">
    <citation type="submission" date="2020-08" db="EMBL/GenBank/DDBJ databases">
        <title>Pontibacter sp. SD6 16S ribosomal RNA gene Genome sequencing and assembly.</title>
        <authorList>
            <person name="Kang M."/>
        </authorList>
    </citation>
    <scope>NUCLEOTIDE SEQUENCE</scope>
    <source>
        <strain evidence="15">SD6</strain>
    </source>
</reference>
<feature type="binding site" evidence="13">
    <location>
        <position position="77"/>
    </location>
    <ligand>
        <name>Mg(2+)</name>
        <dbReference type="ChEBI" id="CHEBI:18420"/>
        <label>2</label>
    </ligand>
</feature>
<dbReference type="Pfam" id="PF02075">
    <property type="entry name" value="RuvC"/>
    <property type="match status" value="1"/>
</dbReference>
<evidence type="ECO:0000256" key="9">
    <source>
        <dbReference type="ARBA" id="ARBA00023125"/>
    </source>
</evidence>
<comment type="similarity">
    <text evidence="1 13">Belongs to the RuvC family.</text>
</comment>
<dbReference type="Gene3D" id="3.30.420.10">
    <property type="entry name" value="Ribonuclease H-like superfamily/Ribonuclease H"/>
    <property type="match status" value="1"/>
</dbReference>